<accession>A0ABV5FZX4</accession>
<reference evidence="2 3" key="1">
    <citation type="submission" date="2024-09" db="EMBL/GenBank/DDBJ databases">
        <authorList>
            <person name="Sun Q."/>
            <person name="Mori K."/>
        </authorList>
    </citation>
    <scope>NUCLEOTIDE SEQUENCE [LARGE SCALE GENOMIC DNA]</scope>
    <source>
        <strain evidence="2 3">CCM 7609</strain>
    </source>
</reference>
<gene>
    <name evidence="2" type="ORF">ACFFX0_13925</name>
</gene>
<evidence type="ECO:0000256" key="1">
    <source>
        <dbReference type="SAM" id="MobiDB-lite"/>
    </source>
</evidence>
<evidence type="ECO:0000313" key="3">
    <source>
        <dbReference type="Proteomes" id="UP001589575"/>
    </source>
</evidence>
<name>A0ABV5FZX4_9MICC</name>
<protein>
    <submittedName>
        <fullName evidence="2">Uncharacterized protein</fullName>
    </submittedName>
</protein>
<comment type="caution">
    <text evidence="2">The sequence shown here is derived from an EMBL/GenBank/DDBJ whole genome shotgun (WGS) entry which is preliminary data.</text>
</comment>
<keyword evidence="3" id="KW-1185">Reference proteome</keyword>
<sequence>MLPPGHGAPGSHRSRPAGQPPQPLRGHPSPPPAVRRPRAGPCSGGRPASPAPPPDQTAASPARSTSTRLRDSPE</sequence>
<dbReference type="Proteomes" id="UP001589575">
    <property type="component" value="Unassembled WGS sequence"/>
</dbReference>
<organism evidence="2 3">
    <name type="scientific">Citricoccus parietis</name>
    <dbReference type="NCBI Taxonomy" id="592307"/>
    <lineage>
        <taxon>Bacteria</taxon>
        <taxon>Bacillati</taxon>
        <taxon>Actinomycetota</taxon>
        <taxon>Actinomycetes</taxon>
        <taxon>Micrococcales</taxon>
        <taxon>Micrococcaceae</taxon>
        <taxon>Citricoccus</taxon>
    </lineage>
</organism>
<evidence type="ECO:0000313" key="2">
    <source>
        <dbReference type="EMBL" id="MFB9072240.1"/>
    </source>
</evidence>
<proteinExistence type="predicted"/>
<dbReference type="EMBL" id="JBHMFI010000001">
    <property type="protein sequence ID" value="MFB9072240.1"/>
    <property type="molecule type" value="Genomic_DNA"/>
</dbReference>
<feature type="compositionally biased region" description="Pro residues" evidence="1">
    <location>
        <begin position="18"/>
        <end position="34"/>
    </location>
</feature>
<feature type="region of interest" description="Disordered" evidence="1">
    <location>
        <begin position="1"/>
        <end position="74"/>
    </location>
</feature>
<feature type="compositionally biased region" description="Low complexity" evidence="1">
    <location>
        <begin position="39"/>
        <end position="48"/>
    </location>
</feature>